<keyword evidence="6" id="KW-0067">ATP-binding</keyword>
<keyword evidence="7" id="KW-0694">RNA-binding</keyword>
<dbReference type="GO" id="GO:0005829">
    <property type="term" value="C:cytosol"/>
    <property type="evidence" value="ECO:0007669"/>
    <property type="project" value="TreeGrafter"/>
</dbReference>
<dbReference type="STRING" id="33114.A0A2G2WXU4"/>
<proteinExistence type="inferred from homology"/>
<dbReference type="EMBL" id="MLFT02000004">
    <property type="protein sequence ID" value="PHT50021.1"/>
    <property type="molecule type" value="Genomic_DNA"/>
</dbReference>
<comment type="caution">
    <text evidence="11">The sequence shown here is derived from an EMBL/GenBank/DDBJ whole genome shotgun (WGS) entry which is preliminary data.</text>
</comment>
<evidence type="ECO:0000256" key="7">
    <source>
        <dbReference type="ARBA" id="ARBA00022884"/>
    </source>
</evidence>
<keyword evidence="3" id="KW-0820">tRNA-binding</keyword>
<dbReference type="Proteomes" id="UP000224567">
    <property type="component" value="Unassembled WGS sequence"/>
</dbReference>
<dbReference type="SUPFAM" id="SSF101353">
    <property type="entry name" value="Putative anticodon-binding domain of alanyl-tRNA synthetase (AlaRS)"/>
    <property type="match status" value="1"/>
</dbReference>
<reference evidence="12" key="2">
    <citation type="journal article" date="2017" name="J. Anim. Genet.">
        <title>Multiple reference genome sequences of hot pepper reveal the massive evolution of plant disease resistance genes by retroduplication.</title>
        <authorList>
            <person name="Kim S."/>
            <person name="Park J."/>
            <person name="Yeom S.-I."/>
            <person name="Kim Y.-M."/>
            <person name="Seo E."/>
            <person name="Kim K.-T."/>
            <person name="Kim M.-S."/>
            <person name="Lee J.M."/>
            <person name="Cheong K."/>
            <person name="Shin H.-S."/>
            <person name="Kim S.-B."/>
            <person name="Han K."/>
            <person name="Lee J."/>
            <person name="Park M."/>
            <person name="Lee H.-A."/>
            <person name="Lee H.-Y."/>
            <person name="Lee Y."/>
            <person name="Oh S."/>
            <person name="Lee J.H."/>
            <person name="Choi E."/>
            <person name="Choi E."/>
            <person name="Lee S.E."/>
            <person name="Jeon J."/>
            <person name="Kim H."/>
            <person name="Choi G."/>
            <person name="Song H."/>
            <person name="Lee J."/>
            <person name="Lee S.-C."/>
            <person name="Kwon J.-K."/>
            <person name="Lee H.-Y."/>
            <person name="Koo N."/>
            <person name="Hong Y."/>
            <person name="Kim R.W."/>
            <person name="Kang W.-H."/>
            <person name="Huh J.H."/>
            <person name="Kang B.-C."/>
            <person name="Yang T.-J."/>
            <person name="Lee Y.-H."/>
            <person name="Bennetzen J.L."/>
            <person name="Choi D."/>
        </authorList>
    </citation>
    <scope>NUCLEOTIDE SEQUENCE [LARGE SCALE GENOMIC DNA]</scope>
    <source>
        <strain evidence="12">cv. PBC81</strain>
    </source>
</reference>
<dbReference type="GO" id="GO:0005524">
    <property type="term" value="F:ATP binding"/>
    <property type="evidence" value="ECO:0007669"/>
    <property type="project" value="UniProtKB-KW"/>
</dbReference>
<evidence type="ECO:0000256" key="3">
    <source>
        <dbReference type="ARBA" id="ARBA00022555"/>
    </source>
</evidence>
<dbReference type="OrthoDB" id="1739778at2759"/>
<dbReference type="Pfam" id="PF01411">
    <property type="entry name" value="tRNA-synt_2c"/>
    <property type="match status" value="1"/>
</dbReference>
<dbReference type="GO" id="GO:0000049">
    <property type="term" value="F:tRNA binding"/>
    <property type="evidence" value="ECO:0007669"/>
    <property type="project" value="UniProtKB-KW"/>
</dbReference>
<dbReference type="SUPFAM" id="SSF55186">
    <property type="entry name" value="ThrRS/AlaRS common domain"/>
    <property type="match status" value="1"/>
</dbReference>
<evidence type="ECO:0000256" key="5">
    <source>
        <dbReference type="ARBA" id="ARBA00022741"/>
    </source>
</evidence>
<dbReference type="Gene3D" id="3.30.980.10">
    <property type="entry name" value="Threonyl-trna Synthetase, Chain A, domain 2"/>
    <property type="match status" value="1"/>
</dbReference>
<dbReference type="InterPro" id="IPR018165">
    <property type="entry name" value="Ala-tRNA-synth_IIc_core"/>
</dbReference>
<reference evidence="11 12" key="1">
    <citation type="journal article" date="2017" name="Genome Biol.">
        <title>New reference genome sequences of hot pepper reveal the massive evolution of plant disease-resistance genes by retroduplication.</title>
        <authorList>
            <person name="Kim S."/>
            <person name="Park J."/>
            <person name="Yeom S.I."/>
            <person name="Kim Y.M."/>
            <person name="Seo E."/>
            <person name="Kim K.T."/>
            <person name="Kim M.S."/>
            <person name="Lee J.M."/>
            <person name="Cheong K."/>
            <person name="Shin H.S."/>
            <person name="Kim S.B."/>
            <person name="Han K."/>
            <person name="Lee J."/>
            <person name="Park M."/>
            <person name="Lee H.A."/>
            <person name="Lee H.Y."/>
            <person name="Lee Y."/>
            <person name="Oh S."/>
            <person name="Lee J.H."/>
            <person name="Choi E."/>
            <person name="Choi E."/>
            <person name="Lee S.E."/>
            <person name="Jeon J."/>
            <person name="Kim H."/>
            <person name="Choi G."/>
            <person name="Song H."/>
            <person name="Lee J."/>
            <person name="Lee S.C."/>
            <person name="Kwon J.K."/>
            <person name="Lee H.Y."/>
            <person name="Koo N."/>
            <person name="Hong Y."/>
            <person name="Kim R.W."/>
            <person name="Kang W.H."/>
            <person name="Huh J.H."/>
            <person name="Kang B.C."/>
            <person name="Yang T.J."/>
            <person name="Lee Y.H."/>
            <person name="Bennetzen J.L."/>
            <person name="Choi D."/>
        </authorList>
    </citation>
    <scope>NUCLEOTIDE SEQUENCE [LARGE SCALE GENOMIC DNA]</scope>
    <source>
        <strain evidence="12">cv. PBC81</strain>
    </source>
</reference>
<keyword evidence="12" id="KW-1185">Reference proteome</keyword>
<keyword evidence="8" id="KW-0648">Protein biosynthesis</keyword>
<dbReference type="FunFam" id="3.30.980.10:FF:000004">
    <property type="entry name" value="Alanine--tRNA ligase, cytoplasmic"/>
    <property type="match status" value="1"/>
</dbReference>
<dbReference type="EC" id="6.1.1.7" evidence="2"/>
<keyword evidence="5" id="KW-0547">Nucleotide-binding</keyword>
<comment type="similarity">
    <text evidence="1">Belongs to the class-II aminoacyl-tRNA synthetase family.</text>
</comment>
<evidence type="ECO:0000259" key="10">
    <source>
        <dbReference type="PROSITE" id="PS50860"/>
    </source>
</evidence>
<evidence type="ECO:0000256" key="8">
    <source>
        <dbReference type="ARBA" id="ARBA00022917"/>
    </source>
</evidence>
<evidence type="ECO:0000313" key="11">
    <source>
        <dbReference type="EMBL" id="PHT50021.1"/>
    </source>
</evidence>
<sequence>MSSGLLQICTSPVLGVWEQDFTLWSHSCSPTTTTLHHHDHQESEKDAKLENVSYALADDSTKTKLKIIGDHMHAIVYLISDGVNPSNIERGYMVHHTTSHLLQSTLKRVIGQETSQAGSVVAFDRLRFDFNFHQTVIDKELIEINDFINQSINDGIILDTKVMSLTDAKGVGAIAMFGEKYGEQEHWKWHPPELVDKTELRNGSVDPDNLTGDNL</sequence>
<evidence type="ECO:0000256" key="9">
    <source>
        <dbReference type="ARBA" id="ARBA00023146"/>
    </source>
</evidence>
<evidence type="ECO:0000256" key="6">
    <source>
        <dbReference type="ARBA" id="ARBA00022840"/>
    </source>
</evidence>
<dbReference type="InterPro" id="IPR018162">
    <property type="entry name" value="Ala-tRNA-ligase_IIc_anticod-bd"/>
</dbReference>
<accession>A0A2G2WXU4</accession>
<protein>
    <recommendedName>
        <fullName evidence="2">alanine--tRNA ligase</fullName>
        <ecNumber evidence="2">6.1.1.7</ecNumber>
    </recommendedName>
</protein>
<dbReference type="GO" id="GO:0004813">
    <property type="term" value="F:alanine-tRNA ligase activity"/>
    <property type="evidence" value="ECO:0007669"/>
    <property type="project" value="UniProtKB-EC"/>
</dbReference>
<dbReference type="Gene3D" id="3.30.54.20">
    <property type="match status" value="1"/>
</dbReference>
<dbReference type="AlphaFoldDB" id="A0A2G2WXU4"/>
<keyword evidence="9" id="KW-0030">Aminoacyl-tRNA synthetase</keyword>
<evidence type="ECO:0000256" key="4">
    <source>
        <dbReference type="ARBA" id="ARBA00022598"/>
    </source>
</evidence>
<name>A0A2G2WXU4_CAPBA</name>
<dbReference type="PANTHER" id="PTHR11777:SF9">
    <property type="entry name" value="ALANINE--TRNA LIGASE, CYTOPLASMIC"/>
    <property type="match status" value="1"/>
</dbReference>
<feature type="domain" description="Alanyl-transfer RNA synthetases family profile" evidence="10">
    <location>
        <begin position="93"/>
        <end position="215"/>
    </location>
</feature>
<evidence type="ECO:0000313" key="12">
    <source>
        <dbReference type="Proteomes" id="UP000224567"/>
    </source>
</evidence>
<gene>
    <name evidence="11" type="ORF">CQW23_09768</name>
</gene>
<dbReference type="PANTHER" id="PTHR11777">
    <property type="entry name" value="ALANYL-TRNA SYNTHETASE"/>
    <property type="match status" value="1"/>
</dbReference>
<organism evidence="11 12">
    <name type="scientific">Capsicum baccatum</name>
    <name type="common">Peruvian pepper</name>
    <dbReference type="NCBI Taxonomy" id="33114"/>
    <lineage>
        <taxon>Eukaryota</taxon>
        <taxon>Viridiplantae</taxon>
        <taxon>Streptophyta</taxon>
        <taxon>Embryophyta</taxon>
        <taxon>Tracheophyta</taxon>
        <taxon>Spermatophyta</taxon>
        <taxon>Magnoliopsida</taxon>
        <taxon>eudicotyledons</taxon>
        <taxon>Gunneridae</taxon>
        <taxon>Pentapetalae</taxon>
        <taxon>asterids</taxon>
        <taxon>lamiids</taxon>
        <taxon>Solanales</taxon>
        <taxon>Solanaceae</taxon>
        <taxon>Solanoideae</taxon>
        <taxon>Capsiceae</taxon>
        <taxon>Capsicum</taxon>
    </lineage>
</organism>
<dbReference type="InterPro" id="IPR018164">
    <property type="entry name" value="Ala-tRNA-synth_IIc_N"/>
</dbReference>
<dbReference type="GO" id="GO:0006419">
    <property type="term" value="P:alanyl-tRNA aminoacylation"/>
    <property type="evidence" value="ECO:0007669"/>
    <property type="project" value="InterPro"/>
</dbReference>
<dbReference type="InterPro" id="IPR018163">
    <property type="entry name" value="Thr/Ala-tRNA-synth_IIc_edit"/>
</dbReference>
<evidence type="ECO:0000256" key="2">
    <source>
        <dbReference type="ARBA" id="ARBA00013168"/>
    </source>
</evidence>
<dbReference type="InterPro" id="IPR050058">
    <property type="entry name" value="Ala-tRNA_ligase"/>
</dbReference>
<dbReference type="GO" id="GO:0002161">
    <property type="term" value="F:aminoacyl-tRNA deacylase activity"/>
    <property type="evidence" value="ECO:0007669"/>
    <property type="project" value="TreeGrafter"/>
</dbReference>
<dbReference type="PROSITE" id="PS50860">
    <property type="entry name" value="AA_TRNA_LIGASE_II_ALA"/>
    <property type="match status" value="1"/>
</dbReference>
<evidence type="ECO:0000256" key="1">
    <source>
        <dbReference type="ARBA" id="ARBA00008226"/>
    </source>
</evidence>
<keyword evidence="4 11" id="KW-0436">Ligase</keyword>